<keyword evidence="3" id="KW-1185">Reference proteome</keyword>
<evidence type="ECO:0000256" key="1">
    <source>
        <dbReference type="SAM" id="MobiDB-lite"/>
    </source>
</evidence>
<dbReference type="EMBL" id="CP000591">
    <property type="protein sequence ID" value="ABO98782.1"/>
    <property type="molecule type" value="Genomic_DNA"/>
</dbReference>
<dbReference type="GeneID" id="5004563"/>
<name>A4S4S8_OSTLU</name>
<feature type="region of interest" description="Disordered" evidence="1">
    <location>
        <begin position="1"/>
        <end position="27"/>
    </location>
</feature>
<dbReference type="OrthoDB" id="10538056at2759"/>
<protein>
    <submittedName>
        <fullName evidence="2">Uncharacterized protein</fullName>
    </submittedName>
</protein>
<gene>
    <name evidence="2" type="ORF">OSTLU_93455</name>
</gene>
<organism evidence="2 3">
    <name type="scientific">Ostreococcus lucimarinus (strain CCE9901)</name>
    <dbReference type="NCBI Taxonomy" id="436017"/>
    <lineage>
        <taxon>Eukaryota</taxon>
        <taxon>Viridiplantae</taxon>
        <taxon>Chlorophyta</taxon>
        <taxon>Mamiellophyceae</taxon>
        <taxon>Mamiellales</taxon>
        <taxon>Bathycoccaceae</taxon>
        <taxon>Ostreococcus</taxon>
    </lineage>
</organism>
<dbReference type="Gramene" id="ABO98782">
    <property type="protein sequence ID" value="ABO98782"/>
    <property type="gene ID" value="OSTLU_93455"/>
</dbReference>
<accession>A4S4S8</accession>
<dbReference type="KEGG" id="olu:OSTLU_93455"/>
<proteinExistence type="predicted"/>
<evidence type="ECO:0000313" key="3">
    <source>
        <dbReference type="Proteomes" id="UP000001568"/>
    </source>
</evidence>
<dbReference type="OMA" id="VLEYWAR"/>
<evidence type="ECO:0000313" key="2">
    <source>
        <dbReference type="EMBL" id="ABO98782.1"/>
    </source>
</evidence>
<dbReference type="HOGENOM" id="CLU_1191579_0_0_1"/>
<reference evidence="2 3" key="1">
    <citation type="journal article" date="2007" name="Proc. Natl. Acad. Sci. U.S.A.">
        <title>The tiny eukaryote Ostreococcus provides genomic insights into the paradox of plankton speciation.</title>
        <authorList>
            <person name="Palenik B."/>
            <person name="Grimwood J."/>
            <person name="Aerts A."/>
            <person name="Rouze P."/>
            <person name="Salamov A."/>
            <person name="Putnam N."/>
            <person name="Dupont C."/>
            <person name="Jorgensen R."/>
            <person name="Derelle E."/>
            <person name="Rombauts S."/>
            <person name="Zhou K."/>
            <person name="Otillar R."/>
            <person name="Merchant S.S."/>
            <person name="Podell S."/>
            <person name="Gaasterland T."/>
            <person name="Napoli C."/>
            <person name="Gendler K."/>
            <person name="Manuell A."/>
            <person name="Tai V."/>
            <person name="Vallon O."/>
            <person name="Piganeau G."/>
            <person name="Jancek S."/>
            <person name="Heijde M."/>
            <person name="Jabbari K."/>
            <person name="Bowler C."/>
            <person name="Lohr M."/>
            <person name="Robbens S."/>
            <person name="Werner G."/>
            <person name="Dubchak I."/>
            <person name="Pazour G.J."/>
            <person name="Ren Q."/>
            <person name="Paulsen I."/>
            <person name="Delwiche C."/>
            <person name="Schmutz J."/>
            <person name="Rokhsar D."/>
            <person name="Van de Peer Y."/>
            <person name="Moreau H."/>
            <person name="Grigoriev I.V."/>
        </authorList>
    </citation>
    <scope>NUCLEOTIDE SEQUENCE [LARGE SCALE GENOMIC DNA]</scope>
    <source>
        <strain evidence="2 3">CCE9901</strain>
    </source>
</reference>
<sequence>MRNPAPFITASASSARGALARRDRAREDDDAVLEYWARVRAGVEPAPRPGAEAKRNKRLCAHLESHLDDVLAHAGAGGADEGRSRLANEAATALEVGEHLAHDDVMELKRRAREQRGEALSAREVARLKSLAGGRTRREASPEAAYASPEAAYAMPEAPAGEVFEEFDDDEDDEGEFFEYGRSELPRHMRDWYEPPASEYGSFVENQPAAGATTSLDEQKYATVRNLRSHALW</sequence>
<dbReference type="AlphaFoldDB" id="A4S4S8"/>
<dbReference type="RefSeq" id="XP_001420489.1">
    <property type="nucleotide sequence ID" value="XM_001420452.1"/>
</dbReference>
<dbReference type="Proteomes" id="UP000001568">
    <property type="component" value="Chromosome 11"/>
</dbReference>